<keyword evidence="4 8" id="KW-0067">ATP-binding</keyword>
<dbReference type="GeneID" id="56347525"/>
<dbReference type="Gene3D" id="3.40.50.300">
    <property type="entry name" value="P-loop containing nucleotide triphosphate hydrolases"/>
    <property type="match status" value="1"/>
</dbReference>
<evidence type="ECO:0000256" key="6">
    <source>
        <dbReference type="ARBA" id="ARBA00023136"/>
    </source>
</evidence>
<keyword evidence="6" id="KW-0472">Membrane</keyword>
<keyword evidence="10" id="KW-1185">Reference proteome</keyword>
<keyword evidence="2" id="KW-1003">Cell membrane</keyword>
<dbReference type="RefSeq" id="WP_047944214.1">
    <property type="nucleotide sequence ID" value="NZ_CP026031.1"/>
</dbReference>
<dbReference type="Pfam" id="PF00005">
    <property type="entry name" value="ABC_tran"/>
    <property type="match status" value="1"/>
</dbReference>
<dbReference type="InterPro" id="IPR017871">
    <property type="entry name" value="ABC_transporter-like_CS"/>
</dbReference>
<dbReference type="InterPro" id="IPR017879">
    <property type="entry name" value="PotA_ATP-bd"/>
</dbReference>
<dbReference type="KEGG" id="bcir:C2I06_20805"/>
<accession>A0A0J1I9M6</accession>
<dbReference type="GO" id="GO:0005524">
    <property type="term" value="F:ATP binding"/>
    <property type="evidence" value="ECO:0007669"/>
    <property type="project" value="UniProtKB-KW"/>
</dbReference>
<dbReference type="EMBL" id="LDPH01000029">
    <property type="protein sequence ID" value="KLV22678.1"/>
    <property type="molecule type" value="Genomic_DNA"/>
</dbReference>
<dbReference type="InterPro" id="IPR050093">
    <property type="entry name" value="ABC_SmlMolc_Importer"/>
</dbReference>
<keyword evidence="3" id="KW-0547">Nucleotide-binding</keyword>
<dbReference type="Proteomes" id="UP000036045">
    <property type="component" value="Unassembled WGS sequence"/>
</dbReference>
<evidence type="ECO:0000313" key="8">
    <source>
        <dbReference type="EMBL" id="KLV22678.1"/>
    </source>
</evidence>
<dbReference type="InterPro" id="IPR003439">
    <property type="entry name" value="ABC_transporter-like_ATP-bd"/>
</dbReference>
<evidence type="ECO:0000256" key="4">
    <source>
        <dbReference type="ARBA" id="ARBA00022840"/>
    </source>
</evidence>
<dbReference type="PATRIC" id="fig|1397.4.peg.2958"/>
<evidence type="ECO:0000313" key="10">
    <source>
        <dbReference type="Proteomes" id="UP000036045"/>
    </source>
</evidence>
<reference evidence="8 10" key="1">
    <citation type="submission" date="2015-05" db="EMBL/GenBank/DDBJ databases">
        <title>Whole genome sequence and identification of bacterial endophytes from Costus igneus.</title>
        <authorList>
            <person name="Lee Y.P."/>
            <person name="Gan H.M."/>
            <person name="Eng W."/>
            <person name="Wheatley M.S."/>
            <person name="Caraballo A."/>
            <person name="Polter S."/>
            <person name="Savka M.A."/>
            <person name="Hudson A.O."/>
        </authorList>
    </citation>
    <scope>NUCLEOTIDE SEQUENCE [LARGE SCALE GENOMIC DNA]</scope>
    <source>
        <strain evidence="8 10">RIT379</strain>
    </source>
</reference>
<dbReference type="Pfam" id="PF08402">
    <property type="entry name" value="TOBE_2"/>
    <property type="match status" value="1"/>
</dbReference>
<evidence type="ECO:0000256" key="3">
    <source>
        <dbReference type="ARBA" id="ARBA00022741"/>
    </source>
</evidence>
<evidence type="ECO:0000256" key="5">
    <source>
        <dbReference type="ARBA" id="ARBA00022967"/>
    </source>
</evidence>
<comment type="caution">
    <text evidence="8">The sequence shown here is derived from an EMBL/GenBank/DDBJ whole genome shotgun (WGS) entry which is preliminary data.</text>
</comment>
<gene>
    <name evidence="8" type="ORF">ABW02_21005</name>
    <name evidence="9" type="ORF">CHH57_14085</name>
</gene>
<dbReference type="GO" id="GO:0016887">
    <property type="term" value="F:ATP hydrolysis activity"/>
    <property type="evidence" value="ECO:0007669"/>
    <property type="project" value="InterPro"/>
</dbReference>
<dbReference type="CDD" id="cd03300">
    <property type="entry name" value="ABC_PotA_N"/>
    <property type="match status" value="1"/>
</dbReference>
<keyword evidence="1" id="KW-0813">Transport</keyword>
<dbReference type="SUPFAM" id="SSF50331">
    <property type="entry name" value="MOP-like"/>
    <property type="match status" value="1"/>
</dbReference>
<dbReference type="SUPFAM" id="SSF52540">
    <property type="entry name" value="P-loop containing nucleoside triphosphate hydrolases"/>
    <property type="match status" value="1"/>
</dbReference>
<dbReference type="PROSITE" id="PS50893">
    <property type="entry name" value="ABC_TRANSPORTER_2"/>
    <property type="match status" value="1"/>
</dbReference>
<name>A0A0J1I9M6_NIACI</name>
<dbReference type="SMART" id="SM00382">
    <property type="entry name" value="AAA"/>
    <property type="match status" value="1"/>
</dbReference>
<dbReference type="Gene3D" id="2.40.50.100">
    <property type="match status" value="1"/>
</dbReference>
<evidence type="ECO:0000256" key="1">
    <source>
        <dbReference type="ARBA" id="ARBA00022448"/>
    </source>
</evidence>
<dbReference type="EMBL" id="NPBQ01000088">
    <property type="protein sequence ID" value="PAD82552.1"/>
    <property type="molecule type" value="Genomic_DNA"/>
</dbReference>
<dbReference type="OrthoDB" id="9790614at2"/>
<reference evidence="9 11" key="2">
    <citation type="submission" date="2017-07" db="EMBL/GenBank/DDBJ databases">
        <title>Isolation and whole genome analysis of endospore-forming bacteria from heroin.</title>
        <authorList>
            <person name="Kalinowski J."/>
            <person name="Ahrens B."/>
            <person name="Al-Dilaimi A."/>
            <person name="Winkler A."/>
            <person name="Wibberg D."/>
            <person name="Schleenbecker U."/>
            <person name="Ruckert C."/>
            <person name="Wolfel R."/>
            <person name="Grass G."/>
        </authorList>
    </citation>
    <scope>NUCLEOTIDE SEQUENCE [LARGE SCALE GENOMIC DNA]</scope>
    <source>
        <strain evidence="9 11">7521-2</strain>
    </source>
</reference>
<dbReference type="GO" id="GO:0043190">
    <property type="term" value="C:ATP-binding cassette (ABC) transporter complex"/>
    <property type="evidence" value="ECO:0007669"/>
    <property type="project" value="InterPro"/>
</dbReference>
<dbReference type="PANTHER" id="PTHR42781:SF4">
    <property type="entry name" value="SPERMIDINE_PUTRESCINE IMPORT ATP-BINDING PROTEIN POTA"/>
    <property type="match status" value="1"/>
</dbReference>
<dbReference type="PANTHER" id="PTHR42781">
    <property type="entry name" value="SPERMIDINE/PUTRESCINE IMPORT ATP-BINDING PROTEIN POTA"/>
    <property type="match status" value="1"/>
</dbReference>
<evidence type="ECO:0000313" key="9">
    <source>
        <dbReference type="EMBL" id="PAD82552.1"/>
    </source>
</evidence>
<dbReference type="GO" id="GO:0015594">
    <property type="term" value="F:ABC-type putrescine transporter activity"/>
    <property type="evidence" value="ECO:0007669"/>
    <property type="project" value="InterPro"/>
</dbReference>
<proteinExistence type="predicted"/>
<keyword evidence="5" id="KW-1278">Translocase</keyword>
<protein>
    <submittedName>
        <fullName evidence="8 9">ABC transporter ATP-binding protein</fullName>
    </submittedName>
</protein>
<dbReference type="InterPro" id="IPR013611">
    <property type="entry name" value="Transp-assoc_OB_typ2"/>
</dbReference>
<dbReference type="InterPro" id="IPR003593">
    <property type="entry name" value="AAA+_ATPase"/>
</dbReference>
<dbReference type="PROSITE" id="PS00211">
    <property type="entry name" value="ABC_TRANSPORTER_1"/>
    <property type="match status" value="1"/>
</dbReference>
<evidence type="ECO:0000256" key="2">
    <source>
        <dbReference type="ARBA" id="ARBA00022475"/>
    </source>
</evidence>
<organism evidence="8 10">
    <name type="scientific">Niallia circulans</name>
    <name type="common">Bacillus circulans</name>
    <dbReference type="NCBI Taxonomy" id="1397"/>
    <lineage>
        <taxon>Bacteria</taxon>
        <taxon>Bacillati</taxon>
        <taxon>Bacillota</taxon>
        <taxon>Bacilli</taxon>
        <taxon>Bacillales</taxon>
        <taxon>Bacillaceae</taxon>
        <taxon>Niallia</taxon>
    </lineage>
</organism>
<evidence type="ECO:0000259" key="7">
    <source>
        <dbReference type="PROSITE" id="PS50893"/>
    </source>
</evidence>
<dbReference type="InterPro" id="IPR027417">
    <property type="entry name" value="P-loop_NTPase"/>
</dbReference>
<sequence>MSEQHIIQFENVTKSYDQDTTVLENVSFEIERGKFYTLLGPSGCGKTTVLRLIAGFMEPTEGNIYFNGKLINKIPANKRQVNTVFQDYALFPHLNVFENVAFGLRIKKWKKQVIEEKVKEALRFVNLEGYENREISEMSGGQRQRVAIARAIVNEPEIILLDEPLSALDLKLRTEMQYELRELQRRLGITFIFVTHDQEEALAMSDEIFVLNKGRIEQSGTPTDIYDEPINRFVADFIGESNIVPGTMKKDFVVHFGSKTFDCVDGGFDDNEAVEVVIRPEDLEITSLEAGKLKVKVDSQLFRGVHYEICGYDEDGNEWLVHSTKKATVGTEIGLYFEPEAIHVMRLGETEEEFDKRLEAYEGAANEK</sequence>
<feature type="domain" description="ABC transporter" evidence="7">
    <location>
        <begin position="7"/>
        <end position="238"/>
    </location>
</feature>
<dbReference type="FunFam" id="3.40.50.300:FF:000042">
    <property type="entry name" value="Maltose/maltodextrin ABC transporter, ATP-binding protein"/>
    <property type="match status" value="1"/>
</dbReference>
<evidence type="ECO:0000313" key="11">
    <source>
        <dbReference type="Proteomes" id="UP000216961"/>
    </source>
</evidence>
<dbReference type="AlphaFoldDB" id="A0A0J1I9M6"/>
<dbReference type="InterPro" id="IPR008995">
    <property type="entry name" value="Mo/tungstate-bd_C_term_dom"/>
</dbReference>
<dbReference type="Proteomes" id="UP000216961">
    <property type="component" value="Unassembled WGS sequence"/>
</dbReference>